<evidence type="ECO:0000313" key="2">
    <source>
        <dbReference type="EMBL" id="SFV50822.1"/>
    </source>
</evidence>
<sequence length="43" mass="4913">MKIELWHIGYTVAMILLAFVVALLVTKTIGRYISKSKETEEES</sequence>
<accession>A0A1W1BBE0</accession>
<keyword evidence="1" id="KW-0472">Membrane</keyword>
<gene>
    <name evidence="2" type="ORF">MNB_SV-3-708</name>
</gene>
<dbReference type="AlphaFoldDB" id="A0A1W1BBE0"/>
<proteinExistence type="predicted"/>
<reference evidence="2" key="1">
    <citation type="submission" date="2016-10" db="EMBL/GenBank/DDBJ databases">
        <authorList>
            <person name="de Groot N.N."/>
        </authorList>
    </citation>
    <scope>NUCLEOTIDE SEQUENCE</scope>
</reference>
<feature type="transmembrane region" description="Helical" evidence="1">
    <location>
        <begin position="6"/>
        <end position="25"/>
    </location>
</feature>
<dbReference type="EMBL" id="FPHI01000002">
    <property type="protein sequence ID" value="SFV50822.1"/>
    <property type="molecule type" value="Genomic_DNA"/>
</dbReference>
<keyword evidence="1" id="KW-1133">Transmembrane helix</keyword>
<keyword evidence="1" id="KW-0812">Transmembrane</keyword>
<name>A0A1W1BBE0_9ZZZZ</name>
<protein>
    <submittedName>
        <fullName evidence="2">Uncharacterized protein</fullName>
    </submittedName>
</protein>
<evidence type="ECO:0000256" key="1">
    <source>
        <dbReference type="SAM" id="Phobius"/>
    </source>
</evidence>
<organism evidence="2">
    <name type="scientific">hydrothermal vent metagenome</name>
    <dbReference type="NCBI Taxonomy" id="652676"/>
    <lineage>
        <taxon>unclassified sequences</taxon>
        <taxon>metagenomes</taxon>
        <taxon>ecological metagenomes</taxon>
    </lineage>
</organism>